<dbReference type="Pfam" id="PF07679">
    <property type="entry name" value="I-set"/>
    <property type="match status" value="1"/>
</dbReference>
<keyword evidence="8" id="KW-1185">Reference proteome</keyword>
<dbReference type="EnsemblMetazoa" id="ACUA002749-RA">
    <property type="protein sequence ID" value="ACUA002749-PA"/>
    <property type="gene ID" value="ACUA002749"/>
</dbReference>
<dbReference type="InterPro" id="IPR013783">
    <property type="entry name" value="Ig-like_fold"/>
</dbReference>
<dbReference type="GO" id="GO:0050839">
    <property type="term" value="F:cell adhesion molecule binding"/>
    <property type="evidence" value="ECO:0007669"/>
    <property type="project" value="TreeGrafter"/>
</dbReference>
<dbReference type="GO" id="GO:0005911">
    <property type="term" value="C:cell-cell junction"/>
    <property type="evidence" value="ECO:0007669"/>
    <property type="project" value="TreeGrafter"/>
</dbReference>
<evidence type="ECO:0000313" key="7">
    <source>
        <dbReference type="EnsemblMetazoa" id="ACUA002749-PA"/>
    </source>
</evidence>
<keyword evidence="4" id="KW-0325">Glycoprotein</keyword>
<dbReference type="STRING" id="139723.A0A182LV60"/>
<dbReference type="AlphaFoldDB" id="A0A182LV60"/>
<dbReference type="SMART" id="SM00408">
    <property type="entry name" value="IGc2"/>
    <property type="match status" value="2"/>
</dbReference>
<evidence type="ECO:0000256" key="3">
    <source>
        <dbReference type="ARBA" id="ARBA00023157"/>
    </source>
</evidence>
<name>A0A182LV60_9DIPT</name>
<keyword evidence="5" id="KW-0393">Immunoglobulin domain</keyword>
<dbReference type="InterPro" id="IPR007110">
    <property type="entry name" value="Ig-like_dom"/>
</dbReference>
<feature type="domain" description="Ig-like" evidence="6">
    <location>
        <begin position="10"/>
        <end position="101"/>
    </location>
</feature>
<dbReference type="Proteomes" id="UP000075883">
    <property type="component" value="Unassembled WGS sequence"/>
</dbReference>
<dbReference type="Gene3D" id="2.60.40.10">
    <property type="entry name" value="Immunoglobulins"/>
    <property type="match status" value="2"/>
</dbReference>
<reference evidence="8" key="1">
    <citation type="submission" date="2013-09" db="EMBL/GenBank/DDBJ databases">
        <title>The Genome Sequence of Anopheles culicifacies species A.</title>
        <authorList>
            <consortium name="The Broad Institute Genomics Platform"/>
            <person name="Neafsey D.E."/>
            <person name="Besansky N."/>
            <person name="Howell P."/>
            <person name="Walton C."/>
            <person name="Young S.K."/>
            <person name="Zeng Q."/>
            <person name="Gargeya S."/>
            <person name="Fitzgerald M."/>
            <person name="Haas B."/>
            <person name="Abouelleil A."/>
            <person name="Allen A.W."/>
            <person name="Alvarado L."/>
            <person name="Arachchi H.M."/>
            <person name="Berlin A.M."/>
            <person name="Chapman S.B."/>
            <person name="Gainer-Dewar J."/>
            <person name="Goldberg J."/>
            <person name="Griggs A."/>
            <person name="Gujja S."/>
            <person name="Hansen M."/>
            <person name="Howarth C."/>
            <person name="Imamovic A."/>
            <person name="Ireland A."/>
            <person name="Larimer J."/>
            <person name="McCowan C."/>
            <person name="Murphy C."/>
            <person name="Pearson M."/>
            <person name="Poon T.W."/>
            <person name="Priest M."/>
            <person name="Roberts A."/>
            <person name="Saif S."/>
            <person name="Shea T."/>
            <person name="Sisk P."/>
            <person name="Sykes S."/>
            <person name="Wortman J."/>
            <person name="Nusbaum C."/>
            <person name="Birren B."/>
        </authorList>
    </citation>
    <scope>NUCLEOTIDE SEQUENCE [LARGE SCALE GENOMIC DNA]</scope>
    <source>
        <strain evidence="8">A-37</strain>
    </source>
</reference>
<sequence>MSKNFPSSVPSIVISGPSIVTEYRKVQLQCITTKEHKNLLWYFSSNEPGAQYKPLQSSSSVRLRSNGSTVDIRCVNENHVGSYRCCANGSVCNQTSLFVLSAADNHSSLRPADKPALNSGVFDVPGSGSFSLSIYHARLSEDIYITRESSVSLCDFFLTRGRECFENRSPNMVSYNVRNATMEDSGRFDIKMLVNQHWEQFHLHIMIRGIPTVHMNSYSILKNTSHINLQCHGNAYPPPNITFSYTPCNPMEMTNLNSLDRRHCGGITTLPQHLERYSLFNYTTNYEVVVPSWPIETGPGIVFCHATNSEGSTATETFLYVRNFPDPMVLSVISPTDVILYHDVVNITCQVDVYNFTNQFTIHHGGSSFDLIGQRHHYAWVGTFLVHINNASHNEVFCTAHHTNGAILMKKLELLVKYPSKPHILSTNDTVNTTIASGVHLRLECDIVGTPTPDIVWIKNDDHLRDKHGHIIGITLHRNETGATYKCLGKNRFGTAIKTWNIVKEGVVMLTLYNILRFKPMVVNNWASWWTDKWYGPTCSKQIFHGNSLLTATKPLV</sequence>
<evidence type="ECO:0000256" key="1">
    <source>
        <dbReference type="ARBA" id="ARBA00004479"/>
    </source>
</evidence>
<dbReference type="PROSITE" id="PS50835">
    <property type="entry name" value="IG_LIKE"/>
    <property type="match status" value="2"/>
</dbReference>
<keyword evidence="2" id="KW-0472">Membrane</keyword>
<dbReference type="SUPFAM" id="SSF48726">
    <property type="entry name" value="Immunoglobulin"/>
    <property type="match status" value="2"/>
</dbReference>
<dbReference type="EMBL" id="AXCM01006310">
    <property type="status" value="NOT_ANNOTATED_CDS"/>
    <property type="molecule type" value="Genomic_DNA"/>
</dbReference>
<dbReference type="InterPro" id="IPR003598">
    <property type="entry name" value="Ig_sub2"/>
</dbReference>
<comment type="subcellular location">
    <subcellularLocation>
        <location evidence="1">Membrane</location>
        <topology evidence="1">Single-pass type I membrane protein</topology>
    </subcellularLocation>
</comment>
<dbReference type="GO" id="GO:0098609">
    <property type="term" value="P:cell-cell adhesion"/>
    <property type="evidence" value="ECO:0007669"/>
    <property type="project" value="TreeGrafter"/>
</dbReference>
<reference evidence="7" key="2">
    <citation type="submission" date="2020-05" db="UniProtKB">
        <authorList>
            <consortium name="EnsemblMetazoa"/>
        </authorList>
    </citation>
    <scope>IDENTIFICATION</scope>
    <source>
        <strain evidence="7">A-37</strain>
    </source>
</reference>
<dbReference type="InterPro" id="IPR051275">
    <property type="entry name" value="Cell_adhesion_signaling"/>
</dbReference>
<dbReference type="PANTHER" id="PTHR11640">
    <property type="entry name" value="NEPHRIN"/>
    <property type="match status" value="1"/>
</dbReference>
<dbReference type="InterPro" id="IPR013098">
    <property type="entry name" value="Ig_I-set"/>
</dbReference>
<proteinExistence type="predicted"/>
<dbReference type="PANTHER" id="PTHR11640:SF158">
    <property type="entry name" value="V-SET AND IMMUNOGLOBULIN DOMAIN-CONTAINING PROTEIN 10-LIKE 2"/>
    <property type="match status" value="1"/>
</dbReference>
<dbReference type="VEuPathDB" id="VectorBase:ACUA002749"/>
<evidence type="ECO:0000256" key="5">
    <source>
        <dbReference type="ARBA" id="ARBA00023319"/>
    </source>
</evidence>
<evidence type="ECO:0000259" key="6">
    <source>
        <dbReference type="PROSITE" id="PS50835"/>
    </source>
</evidence>
<evidence type="ECO:0000313" key="8">
    <source>
        <dbReference type="Proteomes" id="UP000075883"/>
    </source>
</evidence>
<protein>
    <recommendedName>
        <fullName evidence="6">Ig-like domain-containing protein</fullName>
    </recommendedName>
</protein>
<accession>A0A182LV60</accession>
<organism evidence="7 8">
    <name type="scientific">Anopheles culicifacies</name>
    <dbReference type="NCBI Taxonomy" id="139723"/>
    <lineage>
        <taxon>Eukaryota</taxon>
        <taxon>Metazoa</taxon>
        <taxon>Ecdysozoa</taxon>
        <taxon>Arthropoda</taxon>
        <taxon>Hexapoda</taxon>
        <taxon>Insecta</taxon>
        <taxon>Pterygota</taxon>
        <taxon>Neoptera</taxon>
        <taxon>Endopterygota</taxon>
        <taxon>Diptera</taxon>
        <taxon>Nematocera</taxon>
        <taxon>Culicoidea</taxon>
        <taxon>Culicidae</taxon>
        <taxon>Anophelinae</taxon>
        <taxon>Anopheles</taxon>
        <taxon>culicifacies species complex</taxon>
    </lineage>
</organism>
<dbReference type="GO" id="GO:0005886">
    <property type="term" value="C:plasma membrane"/>
    <property type="evidence" value="ECO:0007669"/>
    <property type="project" value="TreeGrafter"/>
</dbReference>
<evidence type="ECO:0000256" key="2">
    <source>
        <dbReference type="ARBA" id="ARBA00023136"/>
    </source>
</evidence>
<feature type="domain" description="Ig-like" evidence="6">
    <location>
        <begin position="422"/>
        <end position="503"/>
    </location>
</feature>
<dbReference type="EMBL" id="AXCM01006309">
    <property type="status" value="NOT_ANNOTATED_CDS"/>
    <property type="molecule type" value="Genomic_DNA"/>
</dbReference>
<keyword evidence="3" id="KW-1015">Disulfide bond</keyword>
<evidence type="ECO:0000256" key="4">
    <source>
        <dbReference type="ARBA" id="ARBA00023180"/>
    </source>
</evidence>
<dbReference type="InterPro" id="IPR036179">
    <property type="entry name" value="Ig-like_dom_sf"/>
</dbReference>